<gene>
    <name evidence="10" type="ORF">HMPREF0388_0320</name>
</gene>
<evidence type="ECO:0000256" key="4">
    <source>
        <dbReference type="ARBA" id="ARBA00022692"/>
    </source>
</evidence>
<accession>E6LX47</accession>
<reference evidence="10 11" key="1">
    <citation type="submission" date="2010-12" db="EMBL/GenBank/DDBJ databases">
        <authorList>
            <person name="Muzny D."/>
            <person name="Qin X."/>
            <person name="Deng J."/>
            <person name="Jiang H."/>
            <person name="Liu Y."/>
            <person name="Qu J."/>
            <person name="Song X.-Z."/>
            <person name="Zhang L."/>
            <person name="Thornton R."/>
            <person name="Coyle M."/>
            <person name="Francisco L."/>
            <person name="Jackson L."/>
            <person name="Javaid M."/>
            <person name="Korchina V."/>
            <person name="Kovar C."/>
            <person name="Mata R."/>
            <person name="Mathew T."/>
            <person name="Ngo R."/>
            <person name="Nguyen L."/>
            <person name="Nguyen N."/>
            <person name="Okwuonu G."/>
            <person name="Ongeri F."/>
            <person name="Pham C."/>
            <person name="Simmons D."/>
            <person name="Wilczek-Boney K."/>
            <person name="Hale W."/>
            <person name="Jakkamsetti A."/>
            <person name="Pham P."/>
            <person name="Ruth R."/>
            <person name="San Lucas F."/>
            <person name="Warren J."/>
            <person name="Zhang J."/>
            <person name="Zhao Z."/>
            <person name="Zhou C."/>
            <person name="Zhu D."/>
            <person name="Lee S."/>
            <person name="Bess C."/>
            <person name="Blankenburg K."/>
            <person name="Forbes L."/>
            <person name="Fu Q."/>
            <person name="Gubbala S."/>
            <person name="Hirani K."/>
            <person name="Jayaseelan J.C."/>
            <person name="Lara F."/>
            <person name="Munidasa M."/>
            <person name="Palculict T."/>
            <person name="Patil S."/>
            <person name="Pu L.-L."/>
            <person name="Saada N."/>
            <person name="Tang L."/>
            <person name="Weissenberger G."/>
            <person name="Zhu Y."/>
            <person name="Hemphill L."/>
            <person name="Shang Y."/>
            <person name="Youmans B."/>
            <person name="Ayvaz T."/>
            <person name="Ross M."/>
            <person name="Santibanez J."/>
            <person name="Aqrawi P."/>
            <person name="Gross S."/>
            <person name="Joshi V."/>
            <person name="Fowler G."/>
            <person name="Nazareth L."/>
            <person name="Reid J."/>
            <person name="Worley K."/>
            <person name="Petrosino J."/>
            <person name="Highlander S."/>
            <person name="Gibbs R."/>
        </authorList>
    </citation>
    <scope>NUCLEOTIDE SEQUENCE [LARGE SCALE GENOMIC DNA]</scope>
    <source>
        <strain evidence="10 11">ATCC 51333</strain>
    </source>
</reference>
<evidence type="ECO:0000256" key="7">
    <source>
        <dbReference type="SAM" id="MobiDB-lite"/>
    </source>
</evidence>
<evidence type="ECO:0000256" key="8">
    <source>
        <dbReference type="SAM" id="Phobius"/>
    </source>
</evidence>
<evidence type="ECO:0000256" key="5">
    <source>
        <dbReference type="ARBA" id="ARBA00022989"/>
    </source>
</evidence>
<keyword evidence="6 8" id="KW-0472">Membrane</keyword>
<feature type="transmembrane region" description="Helical" evidence="8">
    <location>
        <begin position="314"/>
        <end position="337"/>
    </location>
</feature>
<keyword evidence="2" id="KW-0813">Transport</keyword>
<feature type="compositionally biased region" description="Acidic residues" evidence="7">
    <location>
        <begin position="449"/>
        <end position="459"/>
    </location>
</feature>
<keyword evidence="3" id="KW-1003">Cell membrane</keyword>
<dbReference type="EMBL" id="AEPY01000003">
    <property type="protein sequence ID" value="EFU80601.1"/>
    <property type="molecule type" value="Genomic_DNA"/>
</dbReference>
<dbReference type="GO" id="GO:0005886">
    <property type="term" value="C:plasma membrane"/>
    <property type="evidence" value="ECO:0007669"/>
    <property type="project" value="UniProtKB-SubCell"/>
</dbReference>
<evidence type="ECO:0000313" key="10">
    <source>
        <dbReference type="EMBL" id="EFU80601.1"/>
    </source>
</evidence>
<evidence type="ECO:0000256" key="6">
    <source>
        <dbReference type="ARBA" id="ARBA00023136"/>
    </source>
</evidence>
<feature type="transmembrane region" description="Helical" evidence="8">
    <location>
        <begin position="87"/>
        <end position="105"/>
    </location>
</feature>
<dbReference type="PROSITE" id="PS50850">
    <property type="entry name" value="MFS"/>
    <property type="match status" value="1"/>
</dbReference>
<feature type="transmembrane region" description="Helical" evidence="8">
    <location>
        <begin position="52"/>
        <end position="75"/>
    </location>
</feature>
<feature type="transmembrane region" description="Helical" evidence="8">
    <location>
        <begin position="377"/>
        <end position="403"/>
    </location>
</feature>
<dbReference type="InterPro" id="IPR010290">
    <property type="entry name" value="TM_effector"/>
</dbReference>
<evidence type="ECO:0000259" key="9">
    <source>
        <dbReference type="PROSITE" id="PS50850"/>
    </source>
</evidence>
<organism evidence="10 11">
    <name type="scientific">Mobiluncus curtisii ATCC 51333</name>
    <dbReference type="NCBI Taxonomy" id="887326"/>
    <lineage>
        <taxon>Bacteria</taxon>
        <taxon>Bacillati</taxon>
        <taxon>Actinomycetota</taxon>
        <taxon>Actinomycetes</taxon>
        <taxon>Actinomycetales</taxon>
        <taxon>Actinomycetaceae</taxon>
        <taxon>Mobiluncus</taxon>
    </lineage>
</organism>
<evidence type="ECO:0000313" key="11">
    <source>
        <dbReference type="Proteomes" id="UP000005573"/>
    </source>
</evidence>
<protein>
    <submittedName>
        <fullName evidence="10">Transporter, major facilitator family protein</fullName>
    </submittedName>
</protein>
<feature type="transmembrane region" description="Helical" evidence="8">
    <location>
        <begin position="21"/>
        <end position="46"/>
    </location>
</feature>
<dbReference type="Proteomes" id="UP000005573">
    <property type="component" value="Unassembled WGS sequence"/>
</dbReference>
<feature type="transmembrane region" description="Helical" evidence="8">
    <location>
        <begin position="230"/>
        <end position="251"/>
    </location>
</feature>
<feature type="transmembrane region" description="Helical" evidence="8">
    <location>
        <begin position="177"/>
        <end position="196"/>
    </location>
</feature>
<feature type="transmembrane region" description="Helical" evidence="8">
    <location>
        <begin position="263"/>
        <end position="282"/>
    </location>
</feature>
<feature type="domain" description="Major facilitator superfamily (MFS) profile" evidence="9">
    <location>
        <begin position="8"/>
        <end position="402"/>
    </location>
</feature>
<dbReference type="InterPro" id="IPR036259">
    <property type="entry name" value="MFS_trans_sf"/>
</dbReference>
<dbReference type="PANTHER" id="PTHR23513:SF11">
    <property type="entry name" value="STAPHYLOFERRIN A TRANSPORTER"/>
    <property type="match status" value="1"/>
</dbReference>
<keyword evidence="4 8" id="KW-0812">Transmembrane</keyword>
<feature type="transmembrane region" description="Helical" evidence="8">
    <location>
        <begin position="289"/>
        <end position="308"/>
    </location>
</feature>
<dbReference type="SUPFAM" id="SSF103473">
    <property type="entry name" value="MFS general substrate transporter"/>
    <property type="match status" value="1"/>
</dbReference>
<keyword evidence="5 8" id="KW-1133">Transmembrane helix</keyword>
<evidence type="ECO:0000256" key="2">
    <source>
        <dbReference type="ARBA" id="ARBA00022448"/>
    </source>
</evidence>
<dbReference type="Gene3D" id="1.20.1250.20">
    <property type="entry name" value="MFS general substrate transporter like domains"/>
    <property type="match status" value="1"/>
</dbReference>
<dbReference type="HOGENOM" id="CLU_034180_11_2_11"/>
<dbReference type="RefSeq" id="WP_004008772.1">
    <property type="nucleotide sequence ID" value="NZ_GL622340.1"/>
</dbReference>
<proteinExistence type="predicted"/>
<feature type="transmembrane region" description="Helical" evidence="8">
    <location>
        <begin position="349"/>
        <end position="371"/>
    </location>
</feature>
<evidence type="ECO:0000256" key="1">
    <source>
        <dbReference type="ARBA" id="ARBA00004651"/>
    </source>
</evidence>
<name>E6LX47_9ACTO</name>
<feature type="compositionally biased region" description="Acidic residues" evidence="7">
    <location>
        <begin position="471"/>
        <end position="482"/>
    </location>
</feature>
<feature type="region of interest" description="Disordered" evidence="7">
    <location>
        <begin position="439"/>
        <end position="491"/>
    </location>
</feature>
<dbReference type="GO" id="GO:0022857">
    <property type="term" value="F:transmembrane transporter activity"/>
    <property type="evidence" value="ECO:0007669"/>
    <property type="project" value="InterPro"/>
</dbReference>
<dbReference type="InterPro" id="IPR020846">
    <property type="entry name" value="MFS_dom"/>
</dbReference>
<dbReference type="PANTHER" id="PTHR23513">
    <property type="entry name" value="INTEGRAL MEMBRANE EFFLUX PROTEIN-RELATED"/>
    <property type="match status" value="1"/>
</dbReference>
<comment type="subcellular location">
    <subcellularLocation>
        <location evidence="1">Cell membrane</location>
        <topology evidence="1">Multi-pass membrane protein</topology>
    </subcellularLocation>
</comment>
<comment type="caution">
    <text evidence="10">The sequence shown here is derived from an EMBL/GenBank/DDBJ whole genome shotgun (WGS) entry which is preliminary data.</text>
</comment>
<dbReference type="Pfam" id="PF05977">
    <property type="entry name" value="MFS_3"/>
    <property type="match status" value="1"/>
</dbReference>
<dbReference type="AlphaFoldDB" id="E6LX47"/>
<sequence>MSRLVSITFYSLRFANFRLWFVSNLFAATAMWMQRVAQIWVVLVVLTDNDAFAVGMTTALQFLPQLIFGFFGGALADWMDRRRMLQITQSGVALLGLILGVLLLTGSAQLFEIYLIAFVTGIFDALAIAQRQTFISELVPADCLPNAVGLNSMAFNIARLIGPALAGVLIAVLGPGWVFVINTVIFVIPVVTLALMRRDYFFAVKRGVRRRGMIREGFAYVQSRSDLKAIIFLIILTGAFGFNLQMTQAFMATDVYAKGPGEYGLLGTMLAIGSLSGALLAARRAHPRFAMVISGVFFFGLAEALLALCPTYGAFAFMSIPAGFFMITLLTAANALIQTSTPESLRGRVLSIYFVFNLGATPIGSPLVGWVGKTFGARWSIGLGALACMGAAIAVFIWALFAWQLRFSWQRRWPFLLMEGPRERHYDCGPSPLQTVYPVDPGYCGPESEPTEDASEDPGENPTEKRRENPSDDPCDETDENPNSDSDERCFSPTRVLCAGGRRARWRVRYISRRLTCHPG</sequence>
<evidence type="ECO:0000256" key="3">
    <source>
        <dbReference type="ARBA" id="ARBA00022475"/>
    </source>
</evidence>
<dbReference type="CDD" id="cd06173">
    <property type="entry name" value="MFS_MefA_like"/>
    <property type="match status" value="1"/>
</dbReference>